<dbReference type="PANTHER" id="PTHR48475:SF2">
    <property type="entry name" value="RIBONUCLEASE H"/>
    <property type="match status" value="1"/>
</dbReference>
<dbReference type="Gene3D" id="3.10.10.10">
    <property type="entry name" value="HIV Type 1 Reverse Transcriptase, subunit A, domain 1"/>
    <property type="match status" value="1"/>
</dbReference>
<dbReference type="SUPFAM" id="SSF53098">
    <property type="entry name" value="Ribonuclease H-like"/>
    <property type="match status" value="1"/>
</dbReference>
<dbReference type="InterPro" id="IPR002156">
    <property type="entry name" value="RNaseH_domain"/>
</dbReference>
<dbReference type="InterPro" id="IPR041588">
    <property type="entry name" value="Integrase_H2C2"/>
</dbReference>
<dbReference type="Gene3D" id="3.30.420.10">
    <property type="entry name" value="Ribonuclease H-like superfamily/Ribonuclease H"/>
    <property type="match status" value="1"/>
</dbReference>
<dbReference type="InterPro" id="IPR012337">
    <property type="entry name" value="RNaseH-like_sf"/>
</dbReference>
<feature type="domain" description="RNase H type-1" evidence="1">
    <location>
        <begin position="353"/>
        <end position="482"/>
    </location>
</feature>
<dbReference type="GeneID" id="140010290"/>
<dbReference type="Proteomes" id="UP001652660">
    <property type="component" value="Chromosome 7c"/>
</dbReference>
<dbReference type="Pfam" id="PF17921">
    <property type="entry name" value="Integrase_H2C2"/>
    <property type="match status" value="1"/>
</dbReference>
<dbReference type="PANTHER" id="PTHR48475">
    <property type="entry name" value="RIBONUCLEASE H"/>
    <property type="match status" value="1"/>
</dbReference>
<dbReference type="InterPro" id="IPR041577">
    <property type="entry name" value="RT_RNaseH_2"/>
</dbReference>
<protein>
    <recommendedName>
        <fullName evidence="1">RNase H type-1 domain-containing protein</fullName>
    </recommendedName>
</protein>
<evidence type="ECO:0000313" key="3">
    <source>
        <dbReference type="RefSeq" id="XP_071912947.1"/>
    </source>
</evidence>
<dbReference type="InterPro" id="IPR000477">
    <property type="entry name" value="RT_dom"/>
</dbReference>
<dbReference type="InterPro" id="IPR036397">
    <property type="entry name" value="RNaseH_sf"/>
</dbReference>
<dbReference type="Gene3D" id="3.30.70.270">
    <property type="match status" value="2"/>
</dbReference>
<proteinExistence type="predicted"/>
<name>A0ABM4V080_COFAR</name>
<reference evidence="3" key="1">
    <citation type="submission" date="2025-08" db="UniProtKB">
        <authorList>
            <consortium name="RefSeq"/>
        </authorList>
    </citation>
    <scope>IDENTIFICATION</scope>
    <source>
        <tissue evidence="3">Leaves</tissue>
    </source>
</reference>
<dbReference type="InterPro" id="IPR043128">
    <property type="entry name" value="Rev_trsase/Diguanyl_cyclase"/>
</dbReference>
<dbReference type="Pfam" id="PF00078">
    <property type="entry name" value="RVT_1"/>
    <property type="match status" value="1"/>
</dbReference>
<dbReference type="SUPFAM" id="SSF56672">
    <property type="entry name" value="DNA/RNA polymerases"/>
    <property type="match status" value="1"/>
</dbReference>
<evidence type="ECO:0000259" key="1">
    <source>
        <dbReference type="PROSITE" id="PS50879"/>
    </source>
</evidence>
<dbReference type="Gene3D" id="1.10.340.70">
    <property type="match status" value="1"/>
</dbReference>
<keyword evidence="2" id="KW-1185">Reference proteome</keyword>
<dbReference type="Pfam" id="PF13456">
    <property type="entry name" value="RVT_3"/>
    <property type="match status" value="1"/>
</dbReference>
<dbReference type="PROSITE" id="PS50879">
    <property type="entry name" value="RNASE_H_1"/>
    <property type="match status" value="1"/>
</dbReference>
<dbReference type="CDD" id="cd09279">
    <property type="entry name" value="RNase_HI_like"/>
    <property type="match status" value="1"/>
</dbReference>
<dbReference type="Pfam" id="PF17919">
    <property type="entry name" value="RT_RNaseH_2"/>
    <property type="match status" value="1"/>
</dbReference>
<dbReference type="InterPro" id="IPR043502">
    <property type="entry name" value="DNA/RNA_pol_sf"/>
</dbReference>
<dbReference type="RefSeq" id="XP_071912947.1">
    <property type="nucleotide sequence ID" value="XM_072056846.1"/>
</dbReference>
<organism evidence="2 3">
    <name type="scientific">Coffea arabica</name>
    <name type="common">Arabian coffee</name>
    <dbReference type="NCBI Taxonomy" id="13443"/>
    <lineage>
        <taxon>Eukaryota</taxon>
        <taxon>Viridiplantae</taxon>
        <taxon>Streptophyta</taxon>
        <taxon>Embryophyta</taxon>
        <taxon>Tracheophyta</taxon>
        <taxon>Spermatophyta</taxon>
        <taxon>Magnoliopsida</taxon>
        <taxon>eudicotyledons</taxon>
        <taxon>Gunneridae</taxon>
        <taxon>Pentapetalae</taxon>
        <taxon>asterids</taxon>
        <taxon>lamiids</taxon>
        <taxon>Gentianales</taxon>
        <taxon>Rubiaceae</taxon>
        <taxon>Ixoroideae</taxon>
        <taxon>Gardenieae complex</taxon>
        <taxon>Bertiereae - Coffeeae clade</taxon>
        <taxon>Coffeeae</taxon>
        <taxon>Coffea</taxon>
    </lineage>
</organism>
<sequence>MCVDFTDLNKACPKDCYPLPRIDALVDSAMGHEILCFLDAFKGYHQIGMNEEDQEKTAFYTDQGVYCYTTMPFGLKNAGATYQRLINRLFKNQIGRNVEAYVDDILVKRLTTSAFLSDVREVFDVLRVSRMKLNPKKCVFGVTSGKFLGYLVFRRGIEINPDKVKAIQDMSQPRNLREVQRLNGRLAALNRFLSQSAEKALPFFKVLKKADQFAWTEECQAAFDKLKQYLHHLPTLASPRPEEKLYLYLSAADEAVSAVLIRDEGTQMPVYYVSRALREPETRYTQDRPAHSADIGASRGFRTPHQVGCQLGEYDLSYEPRTAIKAQVLADFLAELTFTESSESTSAVAEVSSSPSWTLYVDGSSNGDGSGTGLLLEGLQGEVCSYALRFDFPATNNEAEYEVLIAGLQLTRKLGAQWIHVRSDSQLVVCQVHGEYEAKDETMQRYLTKVHQLTALFQYFEIQKIPRSQNRRANALSRLISTSFSDLNKTVFVEVLTEPGYLEEVAYPVHSGDTWMSPFILFLGQGVLSENRAEASYISEVARYALRDGELYKRSYLDPWLRCVTPEEGRQILHEIHESLCGAHVDHRMLAKKTLLLGYFWPSVQQDAQDLVLGCPSCQVHAPEHH</sequence>
<gene>
    <name evidence="3" type="primary">LOC140010290</name>
</gene>
<accession>A0ABM4V080</accession>
<evidence type="ECO:0000313" key="2">
    <source>
        <dbReference type="Proteomes" id="UP001652660"/>
    </source>
</evidence>
<dbReference type="CDD" id="cd01647">
    <property type="entry name" value="RT_LTR"/>
    <property type="match status" value="1"/>
</dbReference>